<evidence type="ECO:0000256" key="5">
    <source>
        <dbReference type="ARBA" id="ARBA00051231"/>
    </source>
</evidence>
<evidence type="ECO:0000256" key="3">
    <source>
        <dbReference type="ARBA" id="ARBA00023052"/>
    </source>
</evidence>
<accession>A0A7S3RW45</accession>
<evidence type="ECO:0000259" key="8">
    <source>
        <dbReference type="SMART" id="SM00861"/>
    </source>
</evidence>
<dbReference type="NCBIfam" id="NF006667">
    <property type="entry name" value="PRK09212.1"/>
    <property type="match status" value="1"/>
</dbReference>
<feature type="region of interest" description="Disordered" evidence="6">
    <location>
        <begin position="297"/>
        <end position="316"/>
    </location>
</feature>
<dbReference type="AlphaFoldDB" id="A0A7S3RW45"/>
<comment type="cofactor">
    <cofactor evidence="1">
        <name>thiamine diphosphate</name>
        <dbReference type="ChEBI" id="CHEBI:58937"/>
    </cofactor>
</comment>
<dbReference type="FunFam" id="3.40.50.920:FF:000001">
    <property type="entry name" value="Pyruvate dehydrogenase E1 beta subunit"/>
    <property type="match status" value="1"/>
</dbReference>
<dbReference type="SUPFAM" id="SSF52922">
    <property type="entry name" value="TK C-terminal domain-like"/>
    <property type="match status" value="1"/>
</dbReference>
<sequence>MCLQRAPTWAAAWPSSVAAGTATAAAWAAVCTSPTSRKVCWARTASSARVWRWGAVRDSPPSTRGRVASPSLSLATAPPTRASFTRRSTWQPCGGCPSSSSVRTTRWVCPPTSWTSWRRTRWARCCLAHRATGTRCQRTAGSAWTAPTWLAVLEAGAVAPLCLRHTCLPSQVAVREAAAYCIGEARAGKGPSVVEALTFRHGSHNVGQNLPESTLSDDDREIRRKDPLFVLRGRLARLGGEESTLRAIDALTARAAAAVDAAETFARASPEPGLADLDAAVFSPPSFSPPRHAAAAAAAAAAAPPQPPSGARERSFSEAIAEAHAVALRSDPRVVVMGEDIGEMGGVFQCTAGLTSEFGARRVIETPISEACIGGCAVGAAATGLVVPIVEVQIMDMVTLMMDNVVNQAAKWRLMLGGEAQRDAEGRSVSMPIVIRGPQGGGHRLSAQHSQSLEAWFTAVPGLKVVMPSTPHDAKGLLLAAVRDPNPVIFLEHKNLYQLPRSHVPDGDYEVPLGVASILREGTDVTLVATSNMVHEALKAAGRLAARKEQPVSVEVIDPRTLWPLDEATILDSVQRTSRLVIAHEAPRRGGWGGELLSVVQEKAFDYLDAPITIVAGRDCPLPYNAALEKACIPGAAQIAEACLAVVQRPGFDQ</sequence>
<evidence type="ECO:0000256" key="7">
    <source>
        <dbReference type="SAM" id="SignalP"/>
    </source>
</evidence>
<keyword evidence="3" id="KW-0786">Thiamine pyrophosphate</keyword>
<dbReference type="InterPro" id="IPR001017">
    <property type="entry name" value="DH_E1"/>
</dbReference>
<evidence type="ECO:0000256" key="1">
    <source>
        <dbReference type="ARBA" id="ARBA00001964"/>
    </source>
</evidence>
<dbReference type="Pfam" id="PF02779">
    <property type="entry name" value="Transket_pyr"/>
    <property type="match status" value="1"/>
</dbReference>
<dbReference type="Pfam" id="PF02780">
    <property type="entry name" value="Transketolase_C"/>
    <property type="match status" value="1"/>
</dbReference>
<dbReference type="CDD" id="cd07036">
    <property type="entry name" value="TPP_PYR_E1-PDHc-beta_like"/>
    <property type="match status" value="1"/>
</dbReference>
<evidence type="ECO:0000256" key="6">
    <source>
        <dbReference type="SAM" id="MobiDB-lite"/>
    </source>
</evidence>
<comment type="catalytic activity">
    <reaction evidence="5">
        <text>N(6)-[(R)-lipoyl]-L-lysyl-[protein] + pyruvate + H(+) = N(6)-[(R)-S(8)-acetyldihydrolipoyl]-L-lysyl-[protein] + CO2</text>
        <dbReference type="Rhea" id="RHEA:19189"/>
        <dbReference type="Rhea" id="RHEA-COMP:10474"/>
        <dbReference type="Rhea" id="RHEA-COMP:10478"/>
        <dbReference type="ChEBI" id="CHEBI:15361"/>
        <dbReference type="ChEBI" id="CHEBI:15378"/>
        <dbReference type="ChEBI" id="CHEBI:16526"/>
        <dbReference type="ChEBI" id="CHEBI:83099"/>
        <dbReference type="ChEBI" id="CHEBI:83111"/>
        <dbReference type="EC" id="1.2.4.1"/>
    </reaction>
</comment>
<protein>
    <recommendedName>
        <fullName evidence="8">Transketolase-like pyrimidine-binding domain-containing protein</fullName>
    </recommendedName>
</protein>
<reference evidence="9" key="1">
    <citation type="submission" date="2021-01" db="EMBL/GenBank/DDBJ databases">
        <authorList>
            <person name="Corre E."/>
            <person name="Pelletier E."/>
            <person name="Niang G."/>
            <person name="Scheremetjew M."/>
            <person name="Finn R."/>
            <person name="Kale V."/>
            <person name="Holt S."/>
            <person name="Cochrane G."/>
            <person name="Meng A."/>
            <person name="Brown T."/>
            <person name="Cohen L."/>
        </authorList>
    </citation>
    <scope>NUCLEOTIDE SEQUENCE</scope>
    <source>
        <strain evidence="9">379</strain>
    </source>
</reference>
<comment type="function">
    <text evidence="4">The pyruvate dehydrogenase complex catalyzes the overall conversion of pyruvate to acetyl-CoA and CO(2). It contains multiple copies of three enzymatic components: pyruvate dehydrogenase (E1), dihydrolipoamide acetyltransferase (E2) and lipoamide dehydrogenase (E3).</text>
</comment>
<organism evidence="9">
    <name type="scientific">Emiliania huxleyi</name>
    <name type="common">Coccolithophore</name>
    <name type="synonym">Pontosphaera huxleyi</name>
    <dbReference type="NCBI Taxonomy" id="2903"/>
    <lineage>
        <taxon>Eukaryota</taxon>
        <taxon>Haptista</taxon>
        <taxon>Haptophyta</taxon>
        <taxon>Prymnesiophyceae</taxon>
        <taxon>Isochrysidales</taxon>
        <taxon>Noelaerhabdaceae</taxon>
        <taxon>Emiliania</taxon>
    </lineage>
</organism>
<feature type="chain" id="PRO_5031544045" description="Transketolase-like pyrimidine-binding domain-containing protein" evidence="7">
    <location>
        <begin position="29"/>
        <end position="654"/>
    </location>
</feature>
<dbReference type="SMART" id="SM00861">
    <property type="entry name" value="Transket_pyr"/>
    <property type="match status" value="1"/>
</dbReference>
<dbReference type="InterPro" id="IPR005475">
    <property type="entry name" value="Transketolase-like_Pyr-bd"/>
</dbReference>
<dbReference type="InterPro" id="IPR029061">
    <property type="entry name" value="THDP-binding"/>
</dbReference>
<name>A0A7S3RW45_EMIHU</name>
<dbReference type="InterPro" id="IPR033248">
    <property type="entry name" value="Transketolase_C"/>
</dbReference>
<dbReference type="PANTHER" id="PTHR43257">
    <property type="entry name" value="PYRUVATE DEHYDROGENASE E1 COMPONENT BETA SUBUNIT"/>
    <property type="match status" value="1"/>
</dbReference>
<evidence type="ECO:0000313" key="9">
    <source>
        <dbReference type="EMBL" id="CAE0536794.1"/>
    </source>
</evidence>
<dbReference type="EMBL" id="HBIR01012616">
    <property type="protein sequence ID" value="CAE0536794.1"/>
    <property type="molecule type" value="Transcribed_RNA"/>
</dbReference>
<keyword evidence="7" id="KW-0732">Signal</keyword>
<dbReference type="Gene3D" id="3.40.50.920">
    <property type="match status" value="1"/>
</dbReference>
<feature type="domain" description="Transketolase-like pyrimidine-binding" evidence="8">
    <location>
        <begin position="314"/>
        <end position="499"/>
    </location>
</feature>
<evidence type="ECO:0000256" key="4">
    <source>
        <dbReference type="ARBA" id="ARBA00025211"/>
    </source>
</evidence>
<feature type="signal peptide" evidence="7">
    <location>
        <begin position="1"/>
        <end position="28"/>
    </location>
</feature>
<proteinExistence type="predicted"/>
<keyword evidence="2" id="KW-0560">Oxidoreductase</keyword>
<evidence type="ECO:0000256" key="2">
    <source>
        <dbReference type="ARBA" id="ARBA00023002"/>
    </source>
</evidence>
<dbReference type="FunFam" id="3.40.50.970:FF:000001">
    <property type="entry name" value="Pyruvate dehydrogenase E1 beta subunit"/>
    <property type="match status" value="1"/>
</dbReference>
<dbReference type="SUPFAM" id="SSF52518">
    <property type="entry name" value="Thiamin diphosphate-binding fold (THDP-binding)"/>
    <property type="match status" value="2"/>
</dbReference>
<dbReference type="PANTHER" id="PTHR43257:SF2">
    <property type="entry name" value="PYRUVATE DEHYDROGENASE E1 COMPONENT SUBUNIT BETA"/>
    <property type="match status" value="1"/>
</dbReference>
<dbReference type="GO" id="GO:0004739">
    <property type="term" value="F:pyruvate dehydrogenase (acetyl-transferring) activity"/>
    <property type="evidence" value="ECO:0007669"/>
    <property type="project" value="UniProtKB-EC"/>
</dbReference>
<dbReference type="Gene3D" id="3.40.50.970">
    <property type="match status" value="2"/>
</dbReference>
<gene>
    <name evidence="9" type="ORF">EHUX00137_LOCUS9222</name>
</gene>
<dbReference type="Pfam" id="PF00676">
    <property type="entry name" value="E1_dh"/>
    <property type="match status" value="1"/>
</dbReference>
<dbReference type="InterPro" id="IPR009014">
    <property type="entry name" value="Transketo_C/PFOR_II"/>
</dbReference>